<feature type="transmembrane region" description="Helical" evidence="1">
    <location>
        <begin position="2325"/>
        <end position="2345"/>
    </location>
</feature>
<reference evidence="2" key="1">
    <citation type="submission" date="2021-01" db="EMBL/GenBank/DDBJ databases">
        <authorList>
            <consortium name="Genoscope - CEA"/>
            <person name="William W."/>
        </authorList>
    </citation>
    <scope>NUCLEOTIDE SEQUENCE</scope>
</reference>
<feature type="transmembrane region" description="Helical" evidence="1">
    <location>
        <begin position="2484"/>
        <end position="2506"/>
    </location>
</feature>
<feature type="transmembrane region" description="Helical" evidence="1">
    <location>
        <begin position="2351"/>
        <end position="2369"/>
    </location>
</feature>
<dbReference type="CDD" id="cd00064">
    <property type="entry name" value="FU"/>
    <property type="match status" value="1"/>
</dbReference>
<dbReference type="PANTHER" id="PTHR11319:SF35">
    <property type="entry name" value="OUTER MEMBRANE PROTEIN PMPC-RELATED"/>
    <property type="match status" value="1"/>
</dbReference>
<dbReference type="EMBL" id="CAJJDP010000022">
    <property type="protein sequence ID" value="CAD8149145.1"/>
    <property type="molecule type" value="Genomic_DNA"/>
</dbReference>
<proteinExistence type="predicted"/>
<dbReference type="PANTHER" id="PTHR11319">
    <property type="entry name" value="G PROTEIN-COUPLED RECEPTOR-RELATED"/>
    <property type="match status" value="1"/>
</dbReference>
<sequence length="2654" mass="309597">MGKQVNTKELRFVYYVEFLVISQKIVHYFIVQACSNYIEVQLEMDNLNYEGKWCFHYLYFTDETELVVGVECENQLETKTFQSDRNCFQDLILIHGQNTQMLKASTEQNLMLINYPGKVKLYQLTNILLLTEYKEDFLLGINEKLSFNPLISYLQYSSFNKNNIISQFYYNRSYDIKFWSKINIKEVNQQQISILKIKPHNFQQNLNIFLLTYIKNQEQWSYSIEYYTYNYPYVYNENLINTFKKSFAQNIEEELITQWHLIEITYVMNILVFKLTSFMSNLKYNLKFQEIYQFSDILLEFQFGFSDTQKINYEGEIAQFNYFNFLSPINQMNDLERQQNCHHSCFNCWGPFNNHCLSCLESDNRIYDQKTNSCQCKLWYVEDNQSKCYGSADMNLKQTFNYLPDNNIYESEDSEVICAIGYFKYKDTCIQCPSASQKGMLNCLACIQDPDQWIYKGICEEQYLQFKGSQNNVYYSTLNEKVQTTQFFVVNEEVVGCDGCDRCTDQDIYERYIDCILYPDKHLDQDVYITCYFGVFQKDVKKCLEVQQENHNGKSQCSTTCGYCLFKQCLYCKDSQKYFMDVQNNCRTCDLQNCKYCFQYNIFDKNQVSVQLEDITQNQEDYVVACSLCFPGYIFDFSINQCVEYTPSNQCVNGFISEENQFLCTSTLLSKDEIQRDIAIQFNNCQHYYSNCSKCLQDFNGNIQCVECVYGYFLNFLNGICQQCSAHFEHSEVCVMTTSQYDDWKYQVQSFYINFKPNKIPILIQGIYYIQWYEILKCADGYLQIGMTCNQLSKQDCLQYDIPSQICITCKTSSDVNPILSYFNNQCQQCPYPCQVCQKISLDQIQAINPYFIVNEKSIKQTYFCVFNYNEDYTYIESHTGQIKGRDSSKRRYNLQLEPESFPTLQNPNKQFDDLNNYLQKVKPDLYIYKFNSQCDSHPINYREQIFSLRNQTFLYNGYNDSQHEKEFEIVNQSTVNIQNLRIFYQSNTFFIHSTFGVSIFFSNISISNLELKKTIFQIEQATNVYINTILLSNITLLNSHLFSFNHYQSQSTKKLYIHIDNIILVDSNLTNSSIISFNTLSDSEFASQTVNQITVINTYFQNSSIITIDSITFNSYYSAERITFENSTILKSALFKIPISKIVFISKLDIVECKISDSIVISVASSFSIQNVTIHNSAFVKSSLIIFNQQFAKNGFNHSISNLTLNTLDFCGGDFISIKNDKDQQGFIKLQDLEVKNISSSCQNSCNTSQCIFTYSSHTILIENVQIKNIYALQYFCLQKFTKITINNSIIQGNNLFSNSLMPSQIKQLKTSINTRLQSCGVFYIQDFVTIEFNNVQIEKHFILNSALILLISKGQAQNNQKININSLQLYNNYLIKTESTQFASLLYIYSEYFCETVINQSSFKNNLILHFLEDYSFISPGLIYIEVYQQNIYMDGNIIYQNTILNTTNSLIYLNSNQVKIKEMRVQYINYDPNQYNQDIYSKSIGGVIYAKTELFVIDNSVFQNLYAYQASCFFLELTRLGNVDLSNIYIENATSWSKQQDYAIGGCLGVNSINSKLNLNLNSIKIKNCKSKNQNGFLYLIPSTISNDVVLDDIIFTNVFSQSKILFEFDFQGNTKLNNVKLSNIIINLDEIQYYQSFGKILEQTNQTRNGIISIFNSNIQIKNLYFEGIATQKILTLQFSNAILLSNLYFNQVNAFSDELIAISNRGLILSENSFLKEILNIAITNITIYKSQFSEKNIDNFVSNSFLSIIIANIYQNQKVKLFLTKIYLIENQCQTCLQGLIYIQLEQNVKKCQISEFVLYDNYCGESNCLFVNQSVNLEMRTSMLIQNIGKTNGTMNLQIDQFAGKNLLYLNNIGTFGGGLYYKSSNELTNLKNIQFINNSADSGGAMYIEDTRISPFTLSNLFFIDNMANNLISNVREQPSHLQLSLFGLKIMTIRDVNLGQPNLTKYDIDNFIQIPSGQKIGNYEFQISNQVILNKFYNIKLKILPINTLNEVQIEKEDALCILDLSDQINKDNIIIHKVIQEVQQIAYNTSSQSFDLSNHSIVLDPYSKEILFQKFKVKCDCIRNRNYTFQFNAKSFTCKMGEYYFESQCLLCDYKKGFYSVEVRAQNCQKVDPKLIKSNTINNIELYPGYWRPNIRSHYISKCQNKVNNCLGGWQTGDISCKDGSIGALCEECDIYNFRGFGQYFKNKNFQCEICSEYAGEILFSLFINSIAIVSIYLTVISVNSVFKSFKLLKQTTKYYKIIFCCNLDQSAALIKMIVNYCQILVSIKSFQSDLYFNFIDILMPISNPIGSSTFSFQCYFASSSNIKIIYLMQITYLILPAIYYLFFLTSYLILVIGHKMILSSTIYFTALIYLFFYTQPNIIKQFGGLIAYRTISMIDYININTSFLYYTQEHQNWVRFFIGPVLLIFGGIIPLVLLAILYRFRKYFHVERTRKIWGYLFNDYKENSYYWEIIKIFQREVIMLSLIINEERVILKSVLTLLVLILYFFSFLYFQPYNLQALNRFEQESILLCGIIIILSSLHFQSTLTEQGNLDIALQILQIIFSLYFIYTIVKKVVLVYYTKYDERLDSIRMKILQKYPQIKYMCPGLKNILVLRSERKKIALSRFQLIKKALIQKRINKKQKMIHCKQVSQPSPLTLETW</sequence>
<feature type="transmembrane region" description="Helical" evidence="1">
    <location>
        <begin position="2212"/>
        <end position="2237"/>
    </location>
</feature>
<gene>
    <name evidence="2" type="ORF">POCTA_138.1.T0220059</name>
</gene>
<comment type="caution">
    <text evidence="2">The sequence shown here is derived from an EMBL/GenBank/DDBJ whole genome shotgun (WGS) entry which is preliminary data.</text>
</comment>
<feature type="transmembrane region" description="Helical" evidence="1">
    <location>
        <begin position="2408"/>
        <end position="2433"/>
    </location>
</feature>
<dbReference type="Proteomes" id="UP000683925">
    <property type="component" value="Unassembled WGS sequence"/>
</dbReference>
<feature type="transmembrane region" description="Helical" evidence="1">
    <location>
        <begin position="2547"/>
        <end position="2565"/>
    </location>
</feature>
<evidence type="ECO:0008006" key="4">
    <source>
        <dbReference type="Google" id="ProtNLM"/>
    </source>
</evidence>
<name>A0A8S1T793_PAROT</name>
<dbReference type="InterPro" id="IPR006212">
    <property type="entry name" value="Furin_repeat"/>
</dbReference>
<evidence type="ECO:0000256" key="1">
    <source>
        <dbReference type="SAM" id="Phobius"/>
    </source>
</evidence>
<keyword evidence="1" id="KW-1133">Transmembrane helix</keyword>
<dbReference type="OrthoDB" id="301223at2759"/>
<keyword evidence="1" id="KW-0472">Membrane</keyword>
<organism evidence="2 3">
    <name type="scientific">Paramecium octaurelia</name>
    <dbReference type="NCBI Taxonomy" id="43137"/>
    <lineage>
        <taxon>Eukaryota</taxon>
        <taxon>Sar</taxon>
        <taxon>Alveolata</taxon>
        <taxon>Ciliophora</taxon>
        <taxon>Intramacronucleata</taxon>
        <taxon>Oligohymenophorea</taxon>
        <taxon>Peniculida</taxon>
        <taxon>Parameciidae</taxon>
        <taxon>Paramecium</taxon>
    </lineage>
</organism>
<evidence type="ECO:0000313" key="2">
    <source>
        <dbReference type="EMBL" id="CAD8149145.1"/>
    </source>
</evidence>
<protein>
    <recommendedName>
        <fullName evidence="4">Transmembrane protein</fullName>
    </recommendedName>
</protein>
<keyword evidence="3" id="KW-1185">Reference proteome</keyword>
<dbReference type="OMA" id="IIANIYQ"/>
<accession>A0A8S1T793</accession>
<feature type="transmembrane region" description="Helical" evidence="1">
    <location>
        <begin position="2381"/>
        <end position="2402"/>
    </location>
</feature>
<keyword evidence="1" id="KW-0812">Transmembrane</keyword>
<evidence type="ECO:0000313" key="3">
    <source>
        <dbReference type="Proteomes" id="UP000683925"/>
    </source>
</evidence>